<accession>A0A518D218</accession>
<dbReference type="GO" id="GO:0009298">
    <property type="term" value="P:GDP-mannose biosynthetic process"/>
    <property type="evidence" value="ECO:0007669"/>
    <property type="project" value="TreeGrafter"/>
</dbReference>
<organism evidence="10 11">
    <name type="scientific">Rohdeia mirabilis</name>
    <dbReference type="NCBI Taxonomy" id="2528008"/>
    <lineage>
        <taxon>Bacteria</taxon>
        <taxon>Pseudomonadati</taxon>
        <taxon>Planctomycetota</taxon>
        <taxon>Planctomycetia</taxon>
        <taxon>Planctomycetia incertae sedis</taxon>
        <taxon>Rohdeia</taxon>
    </lineage>
</organism>
<dbReference type="RefSeq" id="WP_145188984.1">
    <property type="nucleotide sequence ID" value="NZ_CP036290.1"/>
</dbReference>
<dbReference type="Gene3D" id="3.90.550.10">
    <property type="entry name" value="Spore Coat Polysaccharide Biosynthesis Protein SpsA, Chain A"/>
    <property type="match status" value="1"/>
</dbReference>
<dbReference type="SUPFAM" id="SSF159283">
    <property type="entry name" value="Guanosine diphospho-D-mannose pyrophosphorylase/mannose-6-phosphate isomerase linker domain"/>
    <property type="match status" value="1"/>
</dbReference>
<evidence type="ECO:0000256" key="4">
    <source>
        <dbReference type="ARBA" id="ARBA00022695"/>
    </source>
</evidence>
<dbReference type="InterPro" id="IPR029044">
    <property type="entry name" value="Nucleotide-diphossugar_trans"/>
</dbReference>
<name>A0A518D218_9BACT</name>
<gene>
    <name evidence="10" type="primary">manC</name>
    <name evidence="10" type="ORF">Pla163_26380</name>
</gene>
<comment type="catalytic activity">
    <reaction evidence="7">
        <text>alpha-D-mannose 1-phosphate + GTP + H(+) = GDP-alpha-D-mannose + diphosphate</text>
        <dbReference type="Rhea" id="RHEA:15229"/>
        <dbReference type="ChEBI" id="CHEBI:15378"/>
        <dbReference type="ChEBI" id="CHEBI:33019"/>
        <dbReference type="ChEBI" id="CHEBI:37565"/>
        <dbReference type="ChEBI" id="CHEBI:57527"/>
        <dbReference type="ChEBI" id="CHEBI:58409"/>
        <dbReference type="EC" id="2.7.7.13"/>
    </reaction>
</comment>
<feature type="domain" description="Nucleotidyl transferase" evidence="8">
    <location>
        <begin position="14"/>
        <end position="288"/>
    </location>
</feature>
<keyword evidence="4 10" id="KW-0548">Nucleotidyltransferase</keyword>
<dbReference type="InterPro" id="IPR051161">
    <property type="entry name" value="Mannose-6P_isomerase_type2"/>
</dbReference>
<evidence type="ECO:0000256" key="1">
    <source>
        <dbReference type="ARBA" id="ARBA00006115"/>
    </source>
</evidence>
<evidence type="ECO:0000313" key="10">
    <source>
        <dbReference type="EMBL" id="QDU85507.1"/>
    </source>
</evidence>
<dbReference type="CDD" id="cd02509">
    <property type="entry name" value="GDP-M1P_Guanylyltransferase"/>
    <property type="match status" value="1"/>
</dbReference>
<dbReference type="GO" id="GO:0005525">
    <property type="term" value="F:GTP binding"/>
    <property type="evidence" value="ECO:0007669"/>
    <property type="project" value="UniProtKB-KW"/>
</dbReference>
<dbReference type="InterPro" id="IPR054566">
    <property type="entry name" value="ManC/GMP-like_b-helix"/>
</dbReference>
<dbReference type="Proteomes" id="UP000319342">
    <property type="component" value="Chromosome"/>
</dbReference>
<reference evidence="10 11" key="1">
    <citation type="submission" date="2019-02" db="EMBL/GenBank/DDBJ databases">
        <title>Deep-cultivation of Planctomycetes and their phenomic and genomic characterization uncovers novel biology.</title>
        <authorList>
            <person name="Wiegand S."/>
            <person name="Jogler M."/>
            <person name="Boedeker C."/>
            <person name="Pinto D."/>
            <person name="Vollmers J."/>
            <person name="Rivas-Marin E."/>
            <person name="Kohn T."/>
            <person name="Peeters S.H."/>
            <person name="Heuer A."/>
            <person name="Rast P."/>
            <person name="Oberbeckmann S."/>
            <person name="Bunk B."/>
            <person name="Jeske O."/>
            <person name="Meyerdierks A."/>
            <person name="Storesund J.E."/>
            <person name="Kallscheuer N."/>
            <person name="Luecker S."/>
            <person name="Lage O.M."/>
            <person name="Pohl T."/>
            <person name="Merkel B.J."/>
            <person name="Hornburger P."/>
            <person name="Mueller R.-W."/>
            <person name="Bruemmer F."/>
            <person name="Labrenz M."/>
            <person name="Spormann A.M."/>
            <person name="Op den Camp H."/>
            <person name="Overmann J."/>
            <person name="Amann R."/>
            <person name="Jetten M.S.M."/>
            <person name="Mascher T."/>
            <person name="Medema M.H."/>
            <person name="Devos D.P."/>
            <person name="Kaster A.-K."/>
            <person name="Ovreas L."/>
            <person name="Rohde M."/>
            <person name="Galperin M.Y."/>
            <person name="Jogler C."/>
        </authorList>
    </citation>
    <scope>NUCLEOTIDE SEQUENCE [LARGE SCALE GENOMIC DNA]</scope>
    <source>
        <strain evidence="10 11">Pla163</strain>
    </source>
</reference>
<dbReference type="FunFam" id="3.90.550.10:FF:000046">
    <property type="entry name" value="Mannose-1-phosphate guanylyltransferase (GDP)"/>
    <property type="match status" value="1"/>
</dbReference>
<dbReference type="Pfam" id="PF00483">
    <property type="entry name" value="NTP_transferase"/>
    <property type="match status" value="1"/>
</dbReference>
<evidence type="ECO:0000256" key="3">
    <source>
        <dbReference type="ARBA" id="ARBA00022679"/>
    </source>
</evidence>
<feature type="domain" description="MannoseP isomerase/GMP-like beta-helix" evidence="9">
    <location>
        <begin position="304"/>
        <end position="358"/>
    </location>
</feature>
<dbReference type="EMBL" id="CP036290">
    <property type="protein sequence ID" value="QDU85507.1"/>
    <property type="molecule type" value="Genomic_DNA"/>
</dbReference>
<evidence type="ECO:0000256" key="2">
    <source>
        <dbReference type="ARBA" id="ARBA00012387"/>
    </source>
</evidence>
<proteinExistence type="inferred from homology"/>
<comment type="similarity">
    <text evidence="1">Belongs to the mannose-6-phosphate isomerase type 2 family.</text>
</comment>
<dbReference type="GO" id="GO:0004475">
    <property type="term" value="F:mannose-1-phosphate guanylyltransferase (GTP) activity"/>
    <property type="evidence" value="ECO:0007669"/>
    <property type="project" value="UniProtKB-EC"/>
</dbReference>
<keyword evidence="5" id="KW-0547">Nucleotide-binding</keyword>
<dbReference type="InterPro" id="IPR005835">
    <property type="entry name" value="NTP_transferase_dom"/>
</dbReference>
<dbReference type="Pfam" id="PF22640">
    <property type="entry name" value="ManC_GMP_beta-helix"/>
    <property type="match status" value="1"/>
</dbReference>
<evidence type="ECO:0000259" key="9">
    <source>
        <dbReference type="Pfam" id="PF22640"/>
    </source>
</evidence>
<dbReference type="PANTHER" id="PTHR46390">
    <property type="entry name" value="MANNOSE-1-PHOSPHATE GUANYLYLTRANSFERASE"/>
    <property type="match status" value="1"/>
</dbReference>
<dbReference type="InterPro" id="IPR049577">
    <property type="entry name" value="GMPP_N"/>
</dbReference>
<dbReference type="SUPFAM" id="SSF53448">
    <property type="entry name" value="Nucleotide-diphospho-sugar transferases"/>
    <property type="match status" value="1"/>
</dbReference>
<sequence length="366" mass="39397">MSTTASNQVKDLFAVVMAGGSGTRFWPASRAARPKQFLPMGSQKPLLVQTVERLAGLVPIERVLIVTARDQAALVREHLPELPHENVLEEPCARNTAACVAWAALEVERRAPGSLQLVCPADHVIAPVERFEATVRAACDEARANGGLFTFGVRPTHPATGYGYIETGAVLGERDGHAVHAVARFVEKPDRARAEEFLATGHFLWNAGIFLWRGSDVLAGFEAHAGDILEPLRALVDGQGDVDAVYPALRAAPVDVALMEKASDIKTVPIDYTWSDVGSWTALEDLNAPDGDGNWRNFSNGNAELVAVDSSGCIVHAESDEVVALIGVKDLVVVRSGDATLVCPRGRDQDVREVVDRLRQSGGRFL</sequence>
<protein>
    <recommendedName>
        <fullName evidence="2">mannose-1-phosphate guanylyltransferase</fullName>
        <ecNumber evidence="2">2.7.7.13</ecNumber>
    </recommendedName>
</protein>
<keyword evidence="3 10" id="KW-0808">Transferase</keyword>
<dbReference type="PANTHER" id="PTHR46390:SF1">
    <property type="entry name" value="MANNOSE-1-PHOSPHATE GUANYLYLTRANSFERASE"/>
    <property type="match status" value="1"/>
</dbReference>
<keyword evidence="11" id="KW-1185">Reference proteome</keyword>
<evidence type="ECO:0000256" key="7">
    <source>
        <dbReference type="ARBA" id="ARBA00047343"/>
    </source>
</evidence>
<keyword evidence="6" id="KW-0342">GTP-binding</keyword>
<dbReference type="EC" id="2.7.7.13" evidence="2"/>
<dbReference type="OrthoDB" id="9806359at2"/>
<evidence type="ECO:0000313" key="11">
    <source>
        <dbReference type="Proteomes" id="UP000319342"/>
    </source>
</evidence>
<evidence type="ECO:0000259" key="8">
    <source>
        <dbReference type="Pfam" id="PF00483"/>
    </source>
</evidence>
<evidence type="ECO:0000256" key="6">
    <source>
        <dbReference type="ARBA" id="ARBA00023134"/>
    </source>
</evidence>
<evidence type="ECO:0000256" key="5">
    <source>
        <dbReference type="ARBA" id="ARBA00022741"/>
    </source>
</evidence>
<dbReference type="AlphaFoldDB" id="A0A518D218"/>